<gene>
    <name evidence="1" type="ORF">GCM10017653_44080</name>
</gene>
<organism evidence="1 2">
    <name type="scientific">Ancylobacter defluvii</name>
    <dbReference type="NCBI Taxonomy" id="1282440"/>
    <lineage>
        <taxon>Bacteria</taxon>
        <taxon>Pseudomonadati</taxon>
        <taxon>Pseudomonadota</taxon>
        <taxon>Alphaproteobacteria</taxon>
        <taxon>Hyphomicrobiales</taxon>
        <taxon>Xanthobacteraceae</taxon>
        <taxon>Ancylobacter</taxon>
    </lineage>
</organism>
<dbReference type="Proteomes" id="UP001143330">
    <property type="component" value="Unassembled WGS sequence"/>
</dbReference>
<protein>
    <submittedName>
        <fullName evidence="1">Uncharacterized protein</fullName>
    </submittedName>
</protein>
<comment type="caution">
    <text evidence="1">The sequence shown here is derived from an EMBL/GenBank/DDBJ whole genome shotgun (WGS) entry which is preliminary data.</text>
</comment>
<accession>A0A9W6NCZ4</accession>
<proteinExistence type="predicted"/>
<reference evidence="1" key="1">
    <citation type="journal article" date="2014" name="Int. J. Syst. Evol. Microbiol.">
        <title>Complete genome sequence of Corynebacterium casei LMG S-19264T (=DSM 44701T), isolated from a smear-ripened cheese.</title>
        <authorList>
            <consortium name="US DOE Joint Genome Institute (JGI-PGF)"/>
            <person name="Walter F."/>
            <person name="Albersmeier A."/>
            <person name="Kalinowski J."/>
            <person name="Ruckert C."/>
        </authorList>
    </citation>
    <scope>NUCLEOTIDE SEQUENCE</scope>
    <source>
        <strain evidence="1">VKM B-2789</strain>
    </source>
</reference>
<dbReference type="EMBL" id="BSFM01000018">
    <property type="protein sequence ID" value="GLK86338.1"/>
    <property type="molecule type" value="Genomic_DNA"/>
</dbReference>
<evidence type="ECO:0000313" key="2">
    <source>
        <dbReference type="Proteomes" id="UP001143330"/>
    </source>
</evidence>
<sequence>MWPGRDGVIGSGMELVGSRCYLGADKSHSTLYMGGFALGNESVRLGSGVMPKTFKAFVR</sequence>
<reference evidence="1" key="2">
    <citation type="submission" date="2023-01" db="EMBL/GenBank/DDBJ databases">
        <authorList>
            <person name="Sun Q."/>
            <person name="Evtushenko L."/>
        </authorList>
    </citation>
    <scope>NUCLEOTIDE SEQUENCE</scope>
    <source>
        <strain evidence="1">VKM B-2789</strain>
    </source>
</reference>
<dbReference type="AlphaFoldDB" id="A0A9W6NCZ4"/>
<evidence type="ECO:0000313" key="1">
    <source>
        <dbReference type="EMBL" id="GLK86338.1"/>
    </source>
</evidence>
<name>A0A9W6NCZ4_9HYPH</name>
<keyword evidence="2" id="KW-1185">Reference proteome</keyword>